<evidence type="ECO:0000313" key="2">
    <source>
        <dbReference type="Proteomes" id="UP001054252"/>
    </source>
</evidence>
<organism evidence="1 2">
    <name type="scientific">Rubroshorea leprosula</name>
    <dbReference type="NCBI Taxonomy" id="152421"/>
    <lineage>
        <taxon>Eukaryota</taxon>
        <taxon>Viridiplantae</taxon>
        <taxon>Streptophyta</taxon>
        <taxon>Embryophyta</taxon>
        <taxon>Tracheophyta</taxon>
        <taxon>Spermatophyta</taxon>
        <taxon>Magnoliopsida</taxon>
        <taxon>eudicotyledons</taxon>
        <taxon>Gunneridae</taxon>
        <taxon>Pentapetalae</taxon>
        <taxon>rosids</taxon>
        <taxon>malvids</taxon>
        <taxon>Malvales</taxon>
        <taxon>Dipterocarpaceae</taxon>
        <taxon>Rubroshorea</taxon>
    </lineage>
</organism>
<protein>
    <submittedName>
        <fullName evidence="1">Uncharacterized protein</fullName>
    </submittedName>
</protein>
<dbReference type="Proteomes" id="UP001054252">
    <property type="component" value="Unassembled WGS sequence"/>
</dbReference>
<name>A0AAV5JIJ5_9ROSI</name>
<evidence type="ECO:0000313" key="1">
    <source>
        <dbReference type="EMBL" id="GKV11193.1"/>
    </source>
</evidence>
<accession>A0AAV5JIJ5</accession>
<gene>
    <name evidence="1" type="ORF">SLEP1_g22466</name>
</gene>
<sequence length="48" mass="5453">MFTDRTDSFCNPVNGIIQWLLLKSCQWDKTLVTIVPTSGRFINAGHDL</sequence>
<reference evidence="1 2" key="1">
    <citation type="journal article" date="2021" name="Commun. Biol.">
        <title>The genome of Shorea leprosula (Dipterocarpaceae) highlights the ecological relevance of drought in aseasonal tropical rainforests.</title>
        <authorList>
            <person name="Ng K.K.S."/>
            <person name="Kobayashi M.J."/>
            <person name="Fawcett J.A."/>
            <person name="Hatakeyama M."/>
            <person name="Paape T."/>
            <person name="Ng C.H."/>
            <person name="Ang C.C."/>
            <person name="Tnah L.H."/>
            <person name="Lee C.T."/>
            <person name="Nishiyama T."/>
            <person name="Sese J."/>
            <person name="O'Brien M.J."/>
            <person name="Copetti D."/>
            <person name="Mohd Noor M.I."/>
            <person name="Ong R.C."/>
            <person name="Putra M."/>
            <person name="Sireger I.Z."/>
            <person name="Indrioko S."/>
            <person name="Kosugi Y."/>
            <person name="Izuno A."/>
            <person name="Isagi Y."/>
            <person name="Lee S.L."/>
            <person name="Shimizu K.K."/>
        </authorList>
    </citation>
    <scope>NUCLEOTIDE SEQUENCE [LARGE SCALE GENOMIC DNA]</scope>
    <source>
        <strain evidence="1">214</strain>
    </source>
</reference>
<dbReference type="AlphaFoldDB" id="A0AAV5JIJ5"/>
<dbReference type="EMBL" id="BPVZ01000033">
    <property type="protein sequence ID" value="GKV11193.1"/>
    <property type="molecule type" value="Genomic_DNA"/>
</dbReference>
<comment type="caution">
    <text evidence="1">The sequence shown here is derived from an EMBL/GenBank/DDBJ whole genome shotgun (WGS) entry which is preliminary data.</text>
</comment>
<proteinExistence type="predicted"/>
<keyword evidence="2" id="KW-1185">Reference proteome</keyword>